<sequence length="111" mass="12439">MLIRLYEFIQKLKLVAPELNLGVHSLQSGGAQPHLIEMRGVFRDMVGEGECIVARASWNAQVHVTHEAINEIMNLSVRPLNEIGMDLIEKSDHECVLFCDASSFGYCGHYP</sequence>
<gene>
    <name evidence="1" type="ORF">KUTeg_001041</name>
</gene>
<dbReference type="Proteomes" id="UP001217089">
    <property type="component" value="Unassembled WGS sequence"/>
</dbReference>
<evidence type="ECO:0000313" key="2">
    <source>
        <dbReference type="Proteomes" id="UP001217089"/>
    </source>
</evidence>
<organism evidence="1 2">
    <name type="scientific">Tegillarca granosa</name>
    <name type="common">Malaysian cockle</name>
    <name type="synonym">Anadara granosa</name>
    <dbReference type="NCBI Taxonomy" id="220873"/>
    <lineage>
        <taxon>Eukaryota</taxon>
        <taxon>Metazoa</taxon>
        <taxon>Spiralia</taxon>
        <taxon>Lophotrochozoa</taxon>
        <taxon>Mollusca</taxon>
        <taxon>Bivalvia</taxon>
        <taxon>Autobranchia</taxon>
        <taxon>Pteriomorphia</taxon>
        <taxon>Arcoida</taxon>
        <taxon>Arcoidea</taxon>
        <taxon>Arcidae</taxon>
        <taxon>Tegillarca</taxon>
    </lineage>
</organism>
<keyword evidence="2" id="KW-1185">Reference proteome</keyword>
<name>A0ABQ9FW27_TEGGR</name>
<proteinExistence type="predicted"/>
<reference evidence="1 2" key="1">
    <citation type="submission" date="2022-12" db="EMBL/GenBank/DDBJ databases">
        <title>Chromosome-level genome of Tegillarca granosa.</title>
        <authorList>
            <person name="Kim J."/>
        </authorList>
    </citation>
    <scope>NUCLEOTIDE SEQUENCE [LARGE SCALE GENOMIC DNA]</scope>
    <source>
        <strain evidence="1">Teg-2019</strain>
        <tissue evidence="1">Adductor muscle</tissue>
    </source>
</reference>
<protein>
    <submittedName>
        <fullName evidence="1">Uncharacterized protein</fullName>
    </submittedName>
</protein>
<dbReference type="EMBL" id="JARBDR010000092">
    <property type="protein sequence ID" value="KAJ8321404.1"/>
    <property type="molecule type" value="Genomic_DNA"/>
</dbReference>
<comment type="caution">
    <text evidence="1">The sequence shown here is derived from an EMBL/GenBank/DDBJ whole genome shotgun (WGS) entry which is preliminary data.</text>
</comment>
<accession>A0ABQ9FW27</accession>
<evidence type="ECO:0000313" key="1">
    <source>
        <dbReference type="EMBL" id="KAJ8321404.1"/>
    </source>
</evidence>